<evidence type="ECO:0000313" key="1">
    <source>
        <dbReference type="EMBL" id="VAW70456.1"/>
    </source>
</evidence>
<name>A0A3B0YPR9_9ZZZZ</name>
<organism evidence="1">
    <name type="scientific">hydrothermal vent metagenome</name>
    <dbReference type="NCBI Taxonomy" id="652676"/>
    <lineage>
        <taxon>unclassified sequences</taxon>
        <taxon>metagenomes</taxon>
        <taxon>ecological metagenomes</taxon>
    </lineage>
</organism>
<proteinExistence type="predicted"/>
<protein>
    <submittedName>
        <fullName evidence="1">Uncharacterized protein</fullName>
    </submittedName>
</protein>
<dbReference type="EMBL" id="UOFI01000199">
    <property type="protein sequence ID" value="VAW70456.1"/>
    <property type="molecule type" value="Genomic_DNA"/>
</dbReference>
<reference evidence="1" key="1">
    <citation type="submission" date="2018-06" db="EMBL/GenBank/DDBJ databases">
        <authorList>
            <person name="Zhirakovskaya E."/>
        </authorList>
    </citation>
    <scope>NUCLEOTIDE SEQUENCE</scope>
</reference>
<dbReference type="AlphaFoldDB" id="A0A3B0YPR9"/>
<accession>A0A3B0YPR9</accession>
<sequence>MEFYASIKCTKAELPAFKNPLTISRLPEFCASVTSVLSDKKVRGTIHCLWGEFKINREELKYGVRFSLPDCPNTLSWSVTLDQPSKTALIHLITNKKTLDADFIISIEQFINDWSDGIKISGI</sequence>
<gene>
    <name evidence="1" type="ORF">MNBD_GAMMA09-2147</name>
</gene>